<keyword evidence="1" id="KW-1133">Transmembrane helix</keyword>
<evidence type="ECO:0000313" key="3">
    <source>
        <dbReference type="Proteomes" id="UP001589793"/>
    </source>
</evidence>
<keyword evidence="1" id="KW-0812">Transmembrane</keyword>
<name>A0ABV6R6A4_9MICO</name>
<reference evidence="2 3" key="1">
    <citation type="submission" date="2024-09" db="EMBL/GenBank/DDBJ databases">
        <authorList>
            <person name="Sun Q."/>
            <person name="Mori K."/>
        </authorList>
    </citation>
    <scope>NUCLEOTIDE SEQUENCE [LARGE SCALE GENOMIC DNA]</scope>
    <source>
        <strain evidence="2 3">CICC 10874</strain>
    </source>
</reference>
<evidence type="ECO:0000256" key="1">
    <source>
        <dbReference type="SAM" id="Phobius"/>
    </source>
</evidence>
<dbReference type="RefSeq" id="WP_376977348.1">
    <property type="nucleotide sequence ID" value="NZ_JBHLSV010000001.1"/>
</dbReference>
<accession>A0ABV6R6A4</accession>
<gene>
    <name evidence="2" type="ORF">ACFFF6_00945</name>
</gene>
<keyword evidence="3" id="KW-1185">Reference proteome</keyword>
<evidence type="ECO:0000313" key="2">
    <source>
        <dbReference type="EMBL" id="MFC0672515.1"/>
    </source>
</evidence>
<feature type="transmembrane region" description="Helical" evidence="1">
    <location>
        <begin position="21"/>
        <end position="38"/>
    </location>
</feature>
<dbReference type="EMBL" id="JBHLSV010000001">
    <property type="protein sequence ID" value="MFC0672515.1"/>
    <property type="molecule type" value="Genomic_DNA"/>
</dbReference>
<dbReference type="Proteomes" id="UP001589793">
    <property type="component" value="Unassembled WGS sequence"/>
</dbReference>
<sequence length="166" mass="18569">MRTSDLSPRTRELPLRLPVRIVAALYALILVGGLLWSVQDFLFSDRQNAAGTHADPAALEVGEEITVNKMRYHEGWSLAEDPEHGKPTVVDLRVTNEHGDGLLLPGDRDVLVDVYFYRGDQVVYEVLCESPGAVAAGATAEMDCAPYLYDWTEDYERIEFVQVDRS</sequence>
<keyword evidence="1" id="KW-0472">Membrane</keyword>
<protein>
    <submittedName>
        <fullName evidence="2">Uncharacterized protein</fullName>
    </submittedName>
</protein>
<organism evidence="2 3">
    <name type="scientific">Brachybacterium hainanense</name>
    <dbReference type="NCBI Taxonomy" id="1541174"/>
    <lineage>
        <taxon>Bacteria</taxon>
        <taxon>Bacillati</taxon>
        <taxon>Actinomycetota</taxon>
        <taxon>Actinomycetes</taxon>
        <taxon>Micrococcales</taxon>
        <taxon>Dermabacteraceae</taxon>
        <taxon>Brachybacterium</taxon>
    </lineage>
</organism>
<proteinExistence type="predicted"/>
<comment type="caution">
    <text evidence="2">The sequence shown here is derived from an EMBL/GenBank/DDBJ whole genome shotgun (WGS) entry which is preliminary data.</text>
</comment>